<gene>
    <name evidence="2" type="ORF">CSB93_3817</name>
</gene>
<dbReference type="Pfam" id="PF09359">
    <property type="entry name" value="VTC"/>
    <property type="match status" value="1"/>
</dbReference>
<dbReference type="InterPro" id="IPR042267">
    <property type="entry name" value="VTC_sf"/>
</dbReference>
<evidence type="ECO:0000259" key="1">
    <source>
        <dbReference type="Pfam" id="PF09359"/>
    </source>
</evidence>
<dbReference type="Gene3D" id="3.20.100.30">
    <property type="entry name" value="VTC, catalytic tunnel domain"/>
    <property type="match status" value="1"/>
</dbReference>
<feature type="domain" description="VTC" evidence="1">
    <location>
        <begin position="48"/>
        <end position="255"/>
    </location>
</feature>
<dbReference type="CDD" id="cd07750">
    <property type="entry name" value="PolyPPase_VTC_like"/>
    <property type="match status" value="1"/>
</dbReference>
<dbReference type="EMBL" id="CP027169">
    <property type="protein sequence ID" value="AVK04779.1"/>
    <property type="molecule type" value="Genomic_DNA"/>
</dbReference>
<dbReference type="GO" id="GO:0006799">
    <property type="term" value="P:polyphosphate biosynthetic process"/>
    <property type="evidence" value="ECO:0007669"/>
    <property type="project" value="UniProtKB-ARBA"/>
</dbReference>
<dbReference type="AlphaFoldDB" id="A0A2R3IS68"/>
<name>A0A2R3IS68_9PSED</name>
<proteinExistence type="predicted"/>
<dbReference type="Proteomes" id="UP000238390">
    <property type="component" value="Chromosome"/>
</dbReference>
<protein>
    <submittedName>
        <fullName evidence="2">VTC domain protein</fullName>
    </submittedName>
</protein>
<organism evidence="2 3">
    <name type="scientific">Pseudomonas paraeruginosa</name>
    <dbReference type="NCBI Taxonomy" id="2994495"/>
    <lineage>
        <taxon>Bacteria</taxon>
        <taxon>Pseudomonadati</taxon>
        <taxon>Pseudomonadota</taxon>
        <taxon>Gammaproteobacteria</taxon>
        <taxon>Pseudomonadales</taxon>
        <taxon>Pseudomonadaceae</taxon>
        <taxon>Pseudomonas</taxon>
    </lineage>
</organism>
<evidence type="ECO:0000313" key="2">
    <source>
        <dbReference type="EMBL" id="AVK04779.1"/>
    </source>
</evidence>
<accession>A0A2R3IS68</accession>
<evidence type="ECO:0000313" key="3">
    <source>
        <dbReference type="Proteomes" id="UP000238390"/>
    </source>
</evidence>
<sequence length="282" mass="32281">MNLHTEPLAFAPRRAVSRADEACPARPDQLFRAIGLERLNATASMLVRRDNKYVVREECLAPAWTELAERFDMLEIDGTRDFTYDTCYFDDPAHTSYFDHHRGRRQRCKIRMRRYVDARLCFAEIKLKGKRGQTEKRRVACPLEQYGRLDEGSEAQIRAAYRELYGRAFEQVLEPVVWMRYRRTTLVAREGGERMTIDRGLVFMDASGTCRIDDDLVIVETKSGNANGIADKILRALHQHPTNGASKYCVSLAALGRVGKYNKLLPALRKLDALPVRAAWPA</sequence>
<keyword evidence="3" id="KW-1185">Reference proteome</keyword>
<dbReference type="RefSeq" id="WP_012075431.1">
    <property type="nucleotide sequence ID" value="NZ_CP027169.1"/>
</dbReference>
<dbReference type="InterPro" id="IPR018966">
    <property type="entry name" value="VTC_domain"/>
</dbReference>
<reference evidence="2 3" key="1">
    <citation type="submission" date="2018-02" db="EMBL/GenBank/DDBJ databases">
        <title>FDA/CDC Antimicrobial Resistant Isolate Bank Genome Sequencing.</title>
        <authorList>
            <person name="Benahmed F.H."/>
            <person name="Lutgring J.D."/>
            <person name="Yoo B."/>
            <person name="Machado M."/>
            <person name="Brown A."/>
            <person name="McAllister G."/>
            <person name="Perry A."/>
            <person name="Halpin A.L."/>
            <person name="Vavikolanu K."/>
            <person name="Ott S."/>
            <person name="Zhao X."/>
            <person name="Tallon L.J."/>
            <person name="Sadzewicz L."/>
            <person name="Aluvathingal J."/>
            <person name="Nadendla S."/>
            <person name="Voskania-kordi A."/>
            <person name="Simonyan V."/>
            <person name="Patel J."/>
            <person name="Shawar R.M."/>
        </authorList>
    </citation>
    <scope>NUCLEOTIDE SEQUENCE [LARGE SCALE GENOMIC DNA]</scope>
    <source>
        <strain evidence="2 3">AR_0356</strain>
    </source>
</reference>